<evidence type="ECO:0000313" key="2">
    <source>
        <dbReference type="EMBL" id="RDI73863.1"/>
    </source>
</evidence>
<reference evidence="3" key="2">
    <citation type="journal article" date="2019" name="MicrobiologyOpen">
        <title>High-quality draft genome sequence of Gaiella occulta isolated from a 150 meter deep mineral water borehole and comparison with the genome sequences of other deep-branching lineages of the phylum Actinobacteria.</title>
        <authorList>
            <person name="Severino R."/>
            <person name="Froufe H.J.C."/>
            <person name="Barroso C."/>
            <person name="Albuquerque L."/>
            <person name="Lobo-da-Cunha A."/>
            <person name="da Costa M.S."/>
            <person name="Egas C."/>
        </authorList>
    </citation>
    <scope>NUCLEOTIDE SEQUENCE [LARGE SCALE GENOMIC DNA]</scope>
    <source>
        <strain evidence="3">F2-233</strain>
    </source>
</reference>
<evidence type="ECO:0000313" key="3">
    <source>
        <dbReference type="Proteomes" id="UP000254134"/>
    </source>
</evidence>
<reference evidence="2 3" key="1">
    <citation type="submission" date="2018-07" db="EMBL/GenBank/DDBJ databases">
        <title>High-quality-draft genome sequence of Gaiella occulta.</title>
        <authorList>
            <person name="Severino R."/>
            <person name="Froufe H.J.C."/>
            <person name="Rainey F.A."/>
            <person name="Barroso C."/>
            <person name="Albuquerque L."/>
            <person name="Lobo-Da-Cunha A."/>
            <person name="Da Costa M.S."/>
            <person name="Egas C."/>
        </authorList>
    </citation>
    <scope>NUCLEOTIDE SEQUENCE [LARGE SCALE GENOMIC DNA]</scope>
    <source>
        <strain evidence="2 3">F2-233</strain>
    </source>
</reference>
<feature type="signal peptide" evidence="1">
    <location>
        <begin position="1"/>
        <end position="24"/>
    </location>
</feature>
<dbReference type="EMBL" id="QQZY01000006">
    <property type="protein sequence ID" value="RDI73863.1"/>
    <property type="molecule type" value="Genomic_DNA"/>
</dbReference>
<comment type="caution">
    <text evidence="2">The sequence shown here is derived from an EMBL/GenBank/DDBJ whole genome shotgun (WGS) entry which is preliminary data.</text>
</comment>
<evidence type="ECO:0000256" key="1">
    <source>
        <dbReference type="SAM" id="SignalP"/>
    </source>
</evidence>
<keyword evidence="3" id="KW-1185">Reference proteome</keyword>
<feature type="chain" id="PRO_5029742212" evidence="1">
    <location>
        <begin position="25"/>
        <end position="124"/>
    </location>
</feature>
<dbReference type="AlphaFoldDB" id="A0A7M2YUT1"/>
<sequence length="124" mass="11835">MRAIAAIPVAAVALSLALVGCGGAAPEQTTVGQPSAGAVPPGGGLTVAEAIATSAEPPLAVTGWVVGTDGKARLCSTYDAAADEPCGAPSLALRGDVTAKSGEKVTVFGAVEGEAFAVSSTVQG</sequence>
<dbReference type="Proteomes" id="UP000254134">
    <property type="component" value="Unassembled WGS sequence"/>
</dbReference>
<proteinExistence type="predicted"/>
<organism evidence="2 3">
    <name type="scientific">Gaiella occulta</name>
    <dbReference type="NCBI Taxonomy" id="1002870"/>
    <lineage>
        <taxon>Bacteria</taxon>
        <taxon>Bacillati</taxon>
        <taxon>Actinomycetota</taxon>
        <taxon>Thermoleophilia</taxon>
        <taxon>Gaiellales</taxon>
        <taxon>Gaiellaceae</taxon>
        <taxon>Gaiella</taxon>
    </lineage>
</organism>
<dbReference type="PROSITE" id="PS51257">
    <property type="entry name" value="PROKAR_LIPOPROTEIN"/>
    <property type="match status" value="1"/>
</dbReference>
<keyword evidence="1" id="KW-0732">Signal</keyword>
<gene>
    <name evidence="2" type="ORF">Gocc_2427</name>
</gene>
<protein>
    <submittedName>
        <fullName evidence="2">Uncharacterized protein</fullName>
    </submittedName>
</protein>
<name>A0A7M2YUT1_9ACTN</name>
<accession>A0A7M2YUT1</accession>